<dbReference type="RefSeq" id="YP_009362237.1">
    <property type="nucleotide sequence ID" value="NC_034544.1"/>
</dbReference>
<organism evidence="1 2">
    <name type="scientific">Iriri virus</name>
    <dbReference type="NCBI Taxonomy" id="1620893"/>
    <lineage>
        <taxon>Viruses</taxon>
        <taxon>Riboviria</taxon>
        <taxon>Orthornavirae</taxon>
        <taxon>Negarnaviricota</taxon>
        <taxon>Haploviricotina</taxon>
        <taxon>Monjiviricetes</taxon>
        <taxon>Mononegavirales</taxon>
        <taxon>Rhabdoviridae</taxon>
        <taxon>Alpharhabdovirinae</taxon>
        <taxon>Curiovirus</taxon>
        <taxon>Curiovirus iriri</taxon>
    </lineage>
</organism>
<dbReference type="KEGG" id="vg:37627579"/>
<evidence type="ECO:0000313" key="2">
    <source>
        <dbReference type="Proteomes" id="UP000120691"/>
    </source>
</evidence>
<evidence type="ECO:0000313" key="1">
    <source>
        <dbReference type="EMBL" id="AJR28378.1"/>
    </source>
</evidence>
<proteinExistence type="predicted"/>
<keyword evidence="2" id="KW-1185">Reference proteome</keyword>
<protein>
    <submittedName>
        <fullName evidence="1">Uncharacterized protein</fullName>
    </submittedName>
</protein>
<dbReference type="OrthoDB" id="23198at10239"/>
<name>A0A0D3R147_9RHAB</name>
<dbReference type="GeneID" id="37627579"/>
<reference evidence="1 2" key="1">
    <citation type="journal article" date="2015" name="PLoS Pathog.">
        <title>Evolution of genome size and complexity in the rhabdoviridae.</title>
        <authorList>
            <person name="Walker P.J."/>
            <person name="Firth C."/>
            <person name="Widen S.G."/>
            <person name="Blasdell K.R."/>
            <person name="Guzman H."/>
            <person name="Wood T.G."/>
            <person name="Paradkar P.N."/>
            <person name="Holmes E.C."/>
            <person name="Tesh R.B."/>
            <person name="Vasilakis N."/>
        </authorList>
    </citation>
    <scope>NUCLEOTIDE SEQUENCE [LARGE SCALE GENOMIC DNA]</scope>
    <source>
        <strain evidence="1">BeAr408005</strain>
    </source>
</reference>
<sequence length="115" mass="13621">MIKIRKTQENRDEFSLYQRFGERLVSLFPDSFDFYIKREEGGTIALTLTWPPGLPVLIIPRRLKTSRRFIVYRPGRDLFVIANLLYNVMGLKKSQIDMRYEMINEGKWAIVTLYG</sequence>
<dbReference type="EMBL" id="KM204995">
    <property type="protein sequence ID" value="AJR28378.1"/>
    <property type="molecule type" value="Viral_cRNA"/>
</dbReference>
<accession>A0A0D3R147</accession>
<dbReference type="Proteomes" id="UP000120691">
    <property type="component" value="Segment"/>
</dbReference>